<feature type="binding site" evidence="7">
    <location>
        <position position="92"/>
    </location>
    <ligand>
        <name>phosphoenolpyruvate</name>
        <dbReference type="ChEBI" id="CHEBI:58702"/>
    </ligand>
</feature>
<feature type="binding site" evidence="7">
    <location>
        <position position="163"/>
    </location>
    <ligand>
        <name>3-phosphoshikimate</name>
        <dbReference type="ChEBI" id="CHEBI:145989"/>
    </ligand>
</feature>
<evidence type="ECO:0000256" key="6">
    <source>
        <dbReference type="ARBA" id="ARBA00044633"/>
    </source>
</evidence>
<dbReference type="InterPro" id="IPR001986">
    <property type="entry name" value="Enolpyruvate_Tfrase_dom"/>
</dbReference>
<comment type="subcellular location">
    <subcellularLocation>
        <location evidence="7">Cytoplasm</location>
    </subcellularLocation>
</comment>
<dbReference type="HAMAP" id="MF_00210">
    <property type="entry name" value="EPSP_synth"/>
    <property type="match status" value="1"/>
</dbReference>
<dbReference type="RefSeq" id="WP_154503234.1">
    <property type="nucleotide sequence ID" value="NZ_VUMN01000005.1"/>
</dbReference>
<dbReference type="PROSITE" id="PS00885">
    <property type="entry name" value="EPSP_SYNTHASE_2"/>
    <property type="match status" value="1"/>
</dbReference>
<comment type="pathway">
    <text evidence="1 7">Metabolic intermediate biosynthesis; chorismate biosynthesis; chorismate from D-erythrose 4-phosphate and phosphoenolpyruvate: step 6/7.</text>
</comment>
<dbReference type="GO" id="GO:0009073">
    <property type="term" value="P:aromatic amino acid family biosynthetic process"/>
    <property type="evidence" value="ECO:0007669"/>
    <property type="project" value="UniProtKB-KW"/>
</dbReference>
<dbReference type="InterPro" id="IPR036968">
    <property type="entry name" value="Enolpyruvate_Tfrase_sf"/>
</dbReference>
<dbReference type="PIRSF" id="PIRSF000505">
    <property type="entry name" value="EPSPS"/>
    <property type="match status" value="1"/>
</dbReference>
<comment type="similarity">
    <text evidence="2 7">Belongs to the EPSP synthase family.</text>
</comment>
<evidence type="ECO:0000256" key="2">
    <source>
        <dbReference type="ARBA" id="ARBA00009948"/>
    </source>
</evidence>
<dbReference type="EMBL" id="VUMN01000005">
    <property type="protein sequence ID" value="MSS57952.1"/>
    <property type="molecule type" value="Genomic_DNA"/>
</dbReference>
<keyword evidence="5 7" id="KW-0057">Aromatic amino acid biosynthesis</keyword>
<evidence type="ECO:0000313" key="9">
    <source>
        <dbReference type="EMBL" id="MSS57952.1"/>
    </source>
</evidence>
<dbReference type="PANTHER" id="PTHR21090:SF5">
    <property type="entry name" value="PENTAFUNCTIONAL AROM POLYPEPTIDE"/>
    <property type="match status" value="1"/>
</dbReference>
<evidence type="ECO:0000259" key="8">
    <source>
        <dbReference type="Pfam" id="PF00275"/>
    </source>
</evidence>
<evidence type="ECO:0000313" key="10">
    <source>
        <dbReference type="Proteomes" id="UP000461880"/>
    </source>
</evidence>
<evidence type="ECO:0000256" key="1">
    <source>
        <dbReference type="ARBA" id="ARBA00004811"/>
    </source>
</evidence>
<dbReference type="GO" id="GO:0009423">
    <property type="term" value="P:chorismate biosynthetic process"/>
    <property type="evidence" value="ECO:0007669"/>
    <property type="project" value="UniProtKB-UniRule"/>
</dbReference>
<evidence type="ECO:0000256" key="5">
    <source>
        <dbReference type="ARBA" id="ARBA00023141"/>
    </source>
</evidence>
<protein>
    <recommendedName>
        <fullName evidence="7">3-phosphoshikimate 1-carboxyvinyltransferase</fullName>
        <ecNumber evidence="7">2.5.1.19</ecNumber>
    </recommendedName>
    <alternativeName>
        <fullName evidence="7">5-enolpyruvylshikimate-3-phosphate synthase</fullName>
        <shortName evidence="7">EPSP synthase</shortName>
        <shortName evidence="7">EPSPS</shortName>
    </alternativeName>
</protein>
<accession>A0A7X2NR07</accession>
<feature type="binding site" evidence="7">
    <location>
        <position position="22"/>
    </location>
    <ligand>
        <name>3-phosphoshikimate</name>
        <dbReference type="ChEBI" id="CHEBI:145989"/>
    </ligand>
</feature>
<dbReference type="CDD" id="cd01556">
    <property type="entry name" value="EPSP_synthase"/>
    <property type="match status" value="1"/>
</dbReference>
<comment type="caution">
    <text evidence="9">The sequence shown here is derived from an EMBL/GenBank/DDBJ whole genome shotgun (WGS) entry which is preliminary data.</text>
</comment>
<feature type="binding site" evidence="7">
    <location>
        <position position="403"/>
    </location>
    <ligand>
        <name>phosphoenolpyruvate</name>
        <dbReference type="ChEBI" id="CHEBI:58702"/>
    </ligand>
</feature>
<comment type="caution">
    <text evidence="7">Lacks conserved residue(s) required for the propagation of feature annotation.</text>
</comment>
<comment type="catalytic activity">
    <reaction evidence="6">
        <text>3-phosphoshikimate + phosphoenolpyruvate = 5-O-(1-carboxyvinyl)-3-phosphoshikimate + phosphate</text>
        <dbReference type="Rhea" id="RHEA:21256"/>
        <dbReference type="ChEBI" id="CHEBI:43474"/>
        <dbReference type="ChEBI" id="CHEBI:57701"/>
        <dbReference type="ChEBI" id="CHEBI:58702"/>
        <dbReference type="ChEBI" id="CHEBI:145989"/>
        <dbReference type="EC" id="2.5.1.19"/>
    </reaction>
    <physiologicalReaction direction="left-to-right" evidence="6">
        <dbReference type="Rhea" id="RHEA:21257"/>
    </physiologicalReaction>
</comment>
<sequence>MRVKIFPGRTSEGEVTIPASKSLSHRVLISAALAEGTSVLHHVADNQDTEATLRCLKALGAGSEKAADGLHITGIRDWSSYEGSVLDCGESGSTLRFLIPLAAMTGKVVTFTGHGKLMQRPQSVYEELFREKGLLFEKKDEFLRVQGPVPGGEYVLKGDVSSQFITGLLFTLPLAEKDSVIRIIPPYESRSYVLLTEQILKGSGITIHDEGLEIRIPGNQRYRPSERTVEGDDSQAAFFEALGVISGKPVCIHGINLESMQGDHAMLDILRKMGGSLKEMDGLVIAEPSVLHGTVIDLENCPDLGPVLFAAATQAEGVTKFIHAGRLRIKESDRIDAMEEELTKLGAVMHSEEDSAEISGKTKISGGVVLNGHNDHRIVMALAVLACNADSPVTIEGAEAVSKSYPDFFKDLKKAGAKVEQL</sequence>
<keyword evidence="7" id="KW-0963">Cytoplasm</keyword>
<feature type="active site" description="Proton acceptor" evidence="7">
    <location>
        <position position="303"/>
    </location>
</feature>
<evidence type="ECO:0000256" key="7">
    <source>
        <dbReference type="HAMAP-Rule" id="MF_00210"/>
    </source>
</evidence>
<comment type="subunit">
    <text evidence="7">Monomer.</text>
</comment>
<dbReference type="Proteomes" id="UP000461880">
    <property type="component" value="Unassembled WGS sequence"/>
</dbReference>
<dbReference type="Gene3D" id="3.65.10.10">
    <property type="entry name" value="Enolpyruvate transferase domain"/>
    <property type="match status" value="2"/>
</dbReference>
<dbReference type="GO" id="GO:0003866">
    <property type="term" value="F:3-phosphoshikimate 1-carboxyvinyltransferase activity"/>
    <property type="evidence" value="ECO:0007669"/>
    <property type="project" value="UniProtKB-UniRule"/>
</dbReference>
<feature type="binding site" evidence="7">
    <location>
        <position position="21"/>
    </location>
    <ligand>
        <name>phosphoenolpyruvate</name>
        <dbReference type="ChEBI" id="CHEBI:58702"/>
    </ligand>
</feature>
<dbReference type="InterPro" id="IPR023193">
    <property type="entry name" value="EPSP_synthase_CS"/>
</dbReference>
<feature type="binding site" evidence="7">
    <location>
        <position position="161"/>
    </location>
    <ligand>
        <name>3-phosphoshikimate</name>
        <dbReference type="ChEBI" id="CHEBI:145989"/>
    </ligand>
</feature>
<feature type="binding site" evidence="7">
    <location>
        <position position="189"/>
    </location>
    <ligand>
        <name>3-phosphoshikimate</name>
        <dbReference type="ChEBI" id="CHEBI:145989"/>
    </ligand>
</feature>
<proteinExistence type="inferred from homology"/>
<feature type="binding site" evidence="7">
    <location>
        <position position="162"/>
    </location>
    <ligand>
        <name>3-phosphoshikimate</name>
        <dbReference type="ChEBI" id="CHEBI:145989"/>
    </ligand>
</feature>
<dbReference type="AlphaFoldDB" id="A0A7X2NR07"/>
<feature type="binding site" evidence="7">
    <location>
        <position position="21"/>
    </location>
    <ligand>
        <name>3-phosphoshikimate</name>
        <dbReference type="ChEBI" id="CHEBI:145989"/>
    </ligand>
</feature>
<feature type="binding site" evidence="7">
    <location>
        <position position="163"/>
    </location>
    <ligand>
        <name>phosphoenolpyruvate</name>
        <dbReference type="ChEBI" id="CHEBI:58702"/>
    </ligand>
</feature>
<keyword evidence="3 7" id="KW-0028">Amino-acid biosynthesis</keyword>
<dbReference type="EC" id="2.5.1.19" evidence="7"/>
<feature type="domain" description="Enolpyruvate transferase" evidence="8">
    <location>
        <begin position="11"/>
        <end position="412"/>
    </location>
</feature>
<dbReference type="GO" id="GO:0005737">
    <property type="term" value="C:cytoplasm"/>
    <property type="evidence" value="ECO:0007669"/>
    <property type="project" value="UniProtKB-SubCell"/>
</dbReference>
<feature type="binding site" evidence="7">
    <location>
        <position position="26"/>
    </location>
    <ligand>
        <name>3-phosphoshikimate</name>
        <dbReference type="ChEBI" id="CHEBI:145989"/>
    </ligand>
</feature>
<dbReference type="Pfam" id="PF00275">
    <property type="entry name" value="EPSP_synthase"/>
    <property type="match status" value="1"/>
</dbReference>
<comment type="function">
    <text evidence="7">Catalyzes the transfer of the enolpyruvyl moiety of phosphoenolpyruvate (PEP) to the 5-hydroxyl of shikimate-3-phosphate (S3P) to produce enolpyruvyl shikimate-3-phosphate and inorganic phosphate.</text>
</comment>
<feature type="binding site" evidence="7">
    <location>
        <position position="334"/>
    </location>
    <ligand>
        <name>phosphoenolpyruvate</name>
        <dbReference type="ChEBI" id="CHEBI:58702"/>
    </ligand>
</feature>
<feature type="binding site" evidence="7">
    <location>
        <position position="377"/>
    </location>
    <ligand>
        <name>phosphoenolpyruvate</name>
        <dbReference type="ChEBI" id="CHEBI:58702"/>
    </ligand>
</feature>
<evidence type="ECO:0000256" key="3">
    <source>
        <dbReference type="ARBA" id="ARBA00022605"/>
    </source>
</evidence>
<name>A0A7X2NR07_9FIRM</name>
<reference evidence="9 10" key="1">
    <citation type="submission" date="2019-08" db="EMBL/GenBank/DDBJ databases">
        <title>In-depth cultivation of the pig gut microbiome towards novel bacterial diversity and tailored functional studies.</title>
        <authorList>
            <person name="Wylensek D."/>
            <person name="Hitch T.C.A."/>
            <person name="Clavel T."/>
        </authorList>
    </citation>
    <scope>NUCLEOTIDE SEQUENCE [LARGE SCALE GENOMIC DNA]</scope>
    <source>
        <strain evidence="9 10">Oil+RF-744-GAM-WT-6</strain>
    </source>
</reference>
<feature type="binding site" evidence="7">
    <location>
        <position position="330"/>
    </location>
    <ligand>
        <name>3-phosphoshikimate</name>
        <dbReference type="ChEBI" id="CHEBI:145989"/>
    </ligand>
</feature>
<keyword evidence="4 7" id="KW-0808">Transferase</keyword>
<feature type="binding site" evidence="7">
    <location>
        <position position="120"/>
    </location>
    <ligand>
        <name>phosphoenolpyruvate</name>
        <dbReference type="ChEBI" id="CHEBI:58702"/>
    </ligand>
</feature>
<dbReference type="SUPFAM" id="SSF55205">
    <property type="entry name" value="EPT/RTPC-like"/>
    <property type="match status" value="1"/>
</dbReference>
<dbReference type="GO" id="GO:0008652">
    <property type="term" value="P:amino acid biosynthetic process"/>
    <property type="evidence" value="ECO:0007669"/>
    <property type="project" value="UniProtKB-KW"/>
</dbReference>
<gene>
    <name evidence="7 9" type="primary">aroA</name>
    <name evidence="9" type="ORF">FYJ51_03430</name>
</gene>
<organism evidence="9 10">
    <name type="scientific">Stecheria intestinalis</name>
    <dbReference type="NCBI Taxonomy" id="2606630"/>
    <lineage>
        <taxon>Bacteria</taxon>
        <taxon>Bacillati</taxon>
        <taxon>Bacillota</taxon>
        <taxon>Erysipelotrichia</taxon>
        <taxon>Erysipelotrichales</taxon>
        <taxon>Erysipelotrichaceae</taxon>
        <taxon>Stecheria</taxon>
    </lineage>
</organism>
<evidence type="ECO:0000256" key="4">
    <source>
        <dbReference type="ARBA" id="ARBA00022679"/>
    </source>
</evidence>
<dbReference type="InterPro" id="IPR013792">
    <property type="entry name" value="RNA3'P_cycl/enolpyr_Trfase_a/b"/>
</dbReference>
<dbReference type="InterPro" id="IPR006264">
    <property type="entry name" value="EPSP_synthase"/>
</dbReference>
<dbReference type="UniPathway" id="UPA00053">
    <property type="reaction ID" value="UER00089"/>
</dbReference>
<dbReference type="PANTHER" id="PTHR21090">
    <property type="entry name" value="AROM/DEHYDROQUINATE SYNTHASE"/>
    <property type="match status" value="1"/>
</dbReference>
<feature type="binding site" evidence="7">
    <location>
        <position position="303"/>
    </location>
    <ligand>
        <name>3-phosphoshikimate</name>
        <dbReference type="ChEBI" id="CHEBI:145989"/>
    </ligand>
</feature>
<keyword evidence="10" id="KW-1185">Reference proteome</keyword>
<dbReference type="NCBIfam" id="TIGR01356">
    <property type="entry name" value="aroA"/>
    <property type="match status" value="1"/>
</dbReference>